<accession>A0A8G2F5F6</accession>
<reference evidence="1 2" key="1">
    <citation type="submission" date="2016-10" db="EMBL/GenBank/DDBJ databases">
        <authorList>
            <person name="Varghese N."/>
            <person name="Submissions S."/>
        </authorList>
    </citation>
    <scope>NUCLEOTIDE SEQUENCE [LARGE SCALE GENOMIC DNA]</scope>
    <source>
        <strain evidence="1 2">DSM 1741</strain>
    </source>
</reference>
<organism evidence="1 2">
    <name type="scientific">Desulfomicrobium norvegicum (strain DSM 1741 / NCIMB 8310)</name>
    <name type="common">Desulfovibrio baculatus (strain Norway 4)</name>
    <name type="synonym">Desulfovibrio desulfuricans (strain Norway 4)</name>
    <dbReference type="NCBI Taxonomy" id="52561"/>
    <lineage>
        <taxon>Bacteria</taxon>
        <taxon>Pseudomonadati</taxon>
        <taxon>Thermodesulfobacteriota</taxon>
        <taxon>Desulfovibrionia</taxon>
        <taxon>Desulfovibrionales</taxon>
        <taxon>Desulfomicrobiaceae</taxon>
        <taxon>Desulfomicrobium</taxon>
    </lineage>
</organism>
<comment type="caution">
    <text evidence="1">The sequence shown here is derived from an EMBL/GenBank/DDBJ whole genome shotgun (WGS) entry which is preliminary data.</text>
</comment>
<dbReference type="EMBL" id="FOTO01000011">
    <property type="protein sequence ID" value="SFM00831.1"/>
    <property type="molecule type" value="Genomic_DNA"/>
</dbReference>
<name>A0A8G2F5F6_DESNO</name>
<protein>
    <submittedName>
        <fullName evidence="1">Uncharacterized protein</fullName>
    </submittedName>
</protein>
<sequence length="70" mass="7981">MPDCELTTKCLFFNDKMANMPSTASMMKRKYCQGDFEQCARYIVCKALGRDKVPADLTPSQVDKAKQIIR</sequence>
<evidence type="ECO:0000313" key="1">
    <source>
        <dbReference type="EMBL" id="SFM00831.1"/>
    </source>
</evidence>
<proteinExistence type="predicted"/>
<dbReference type="OrthoDB" id="6198376at2"/>
<keyword evidence="2" id="KW-1185">Reference proteome</keyword>
<dbReference type="AlphaFoldDB" id="A0A8G2F5F6"/>
<evidence type="ECO:0000313" key="2">
    <source>
        <dbReference type="Proteomes" id="UP000199581"/>
    </source>
</evidence>
<gene>
    <name evidence="1" type="ORF">SAMN05421830_11173</name>
</gene>
<dbReference type="Proteomes" id="UP000199581">
    <property type="component" value="Unassembled WGS sequence"/>
</dbReference>